<proteinExistence type="predicted"/>
<gene>
    <name evidence="2" type="ORF">GGE31_002463</name>
    <name evidence="1" type="ORF">GGE33_002464</name>
    <name evidence="3" type="ORF">GGE35_005296</name>
</gene>
<evidence type="ECO:0000313" key="1">
    <source>
        <dbReference type="EMBL" id="MBB4348722.1"/>
    </source>
</evidence>
<reference evidence="4 5" key="1">
    <citation type="submission" date="2020-08" db="EMBL/GenBank/DDBJ databases">
        <title>Genomic Encyclopedia of Type Strains, Phase IV (KMG-V): Genome sequencing to study the core and pangenomes of soil and plant-associated prokaryotes.</title>
        <authorList>
            <person name="Whitman W."/>
        </authorList>
    </citation>
    <scope>NUCLEOTIDE SEQUENCE [LARGE SCALE GENOMIC DNA]</scope>
    <source>
        <strain evidence="2 5">SEMIA 444</strain>
        <strain evidence="1 4">SEMIA 448</strain>
        <strain evidence="3 6">SEMIA 452</strain>
    </source>
</reference>
<evidence type="ECO:0000313" key="6">
    <source>
        <dbReference type="Proteomes" id="UP000576087"/>
    </source>
</evidence>
<dbReference type="EMBL" id="JACIGW010000002">
    <property type="protein sequence ID" value="MBB4348722.1"/>
    <property type="molecule type" value="Genomic_DNA"/>
</dbReference>
<dbReference type="AlphaFoldDB" id="A0A7W6WPU7"/>
<dbReference type="Proteomes" id="UP000524535">
    <property type="component" value="Unassembled WGS sequence"/>
</dbReference>
<dbReference type="Proteomes" id="UP000520770">
    <property type="component" value="Unassembled WGS sequence"/>
</dbReference>
<dbReference type="Proteomes" id="UP000576087">
    <property type="component" value="Unassembled WGS sequence"/>
</dbReference>
<sequence length="132" mass="14312">MNVVDVIRNLNSATQGSRVFDGQIAILLGWVRRTKSVVDGHTGETKVTEQWFFKDSSEAGRVPFYTSNLGCALQLAQELCPQSRLGCAWEEGKGSARIDSDRYIQAASPQIALCIAALMAAARGGYFSEPAL</sequence>
<evidence type="ECO:0000313" key="2">
    <source>
        <dbReference type="EMBL" id="MBB4411958.1"/>
    </source>
</evidence>
<comment type="caution">
    <text evidence="1">The sequence shown here is derived from an EMBL/GenBank/DDBJ whole genome shotgun (WGS) entry which is preliminary data.</text>
</comment>
<dbReference type="EMBL" id="JACIHM010000015">
    <property type="protein sequence ID" value="MBB4449442.1"/>
    <property type="molecule type" value="Genomic_DNA"/>
</dbReference>
<evidence type="ECO:0000313" key="3">
    <source>
        <dbReference type="EMBL" id="MBB4449442.1"/>
    </source>
</evidence>
<evidence type="ECO:0008006" key="7">
    <source>
        <dbReference type="Google" id="ProtNLM"/>
    </source>
</evidence>
<evidence type="ECO:0000313" key="4">
    <source>
        <dbReference type="Proteomes" id="UP000520770"/>
    </source>
</evidence>
<organism evidence="1 4">
    <name type="scientific">Aliirhizobium cellulosilyticum</name>
    <dbReference type="NCBI Taxonomy" id="393664"/>
    <lineage>
        <taxon>Bacteria</taxon>
        <taxon>Pseudomonadati</taxon>
        <taxon>Pseudomonadota</taxon>
        <taxon>Alphaproteobacteria</taxon>
        <taxon>Hyphomicrobiales</taxon>
        <taxon>Rhizobiaceae</taxon>
        <taxon>Aliirhizobium</taxon>
    </lineage>
</organism>
<keyword evidence="5" id="KW-1185">Reference proteome</keyword>
<protein>
    <recommendedName>
        <fullName evidence="7">DUF2591 domain-containing protein</fullName>
    </recommendedName>
</protein>
<evidence type="ECO:0000313" key="5">
    <source>
        <dbReference type="Proteomes" id="UP000524535"/>
    </source>
</evidence>
<name>A0A7W6WPU7_9HYPH</name>
<accession>A0A7W6WPU7</accession>
<dbReference type="EMBL" id="JACIGY010000002">
    <property type="protein sequence ID" value="MBB4411958.1"/>
    <property type="molecule type" value="Genomic_DNA"/>
</dbReference>